<feature type="transmembrane region" description="Helical" evidence="5">
    <location>
        <begin position="254"/>
        <end position="274"/>
    </location>
</feature>
<feature type="transmembrane region" description="Helical" evidence="5">
    <location>
        <begin position="207"/>
        <end position="226"/>
    </location>
</feature>
<dbReference type="Gene3D" id="3.30.750.24">
    <property type="entry name" value="STAS domain"/>
    <property type="match status" value="1"/>
</dbReference>
<comment type="subcellular location">
    <subcellularLocation>
        <location evidence="1">Membrane</location>
        <topology evidence="1">Multi-pass membrane protein</topology>
    </subcellularLocation>
</comment>
<dbReference type="STRING" id="1184151.AW736_25635"/>
<evidence type="ECO:0000313" key="7">
    <source>
        <dbReference type="EMBL" id="OAM86956.1"/>
    </source>
</evidence>
<evidence type="ECO:0000313" key="8">
    <source>
        <dbReference type="Proteomes" id="UP000078486"/>
    </source>
</evidence>
<accession>A0A178ID31</accession>
<evidence type="ECO:0000256" key="1">
    <source>
        <dbReference type="ARBA" id="ARBA00004141"/>
    </source>
</evidence>
<sequence>MPAEKFINRFMPGLASLRHYQKDWLQSDVFAGLSVAAVQVPTAIAYAQLAGLPPEVGLYSCILPMLLYALVGGSRQLQVGPDAATCTLVGAVLMPLAVAGPEQTVALCAVLTLMVGVCSILAGMLRFGFVANFLSRPILVGFLNGIGISIIAGQLAKILGYAAPHSRFFEGLWQTAVRLDEIHWPTLAAGLFALAVTVGVKRLRPRWPAPLLAIVAGAAAAFVLHLDRHGVALTGHIEASLPLPRLPLVDAGSLARLFEGAVSITVVSFCSGMLTARSFANKSGGALNPNHEFMAFGVADIGSALCQGFPISGADSRTAVNDLAGGRSHLVGVVAALAIVCVLLFLTVPLSWVPAPALGAVLVVAGFGLIDLKALRLVRRASRFEFWLSIATTIGVLTIGVLPGIIFAIGLTLLRTLQLLYRPADAVLGWKRGVDGQVDVRTHPDARTVPGVVVYRFDSPLLFFNADYFKERVLKLVDAEKAPAAVLFVAEMVGQTDVTGLEVLRELCAGLRARGVTLALARPHKGFRAALEQSGVINEIGRQNLFTSVRTGMQHFRQLRKQMAAKALAEARETKAENQ</sequence>
<feature type="transmembrane region" description="Helical" evidence="5">
    <location>
        <begin position="357"/>
        <end position="375"/>
    </location>
</feature>
<feature type="transmembrane region" description="Helical" evidence="5">
    <location>
        <begin position="79"/>
        <end position="98"/>
    </location>
</feature>
<dbReference type="OrthoDB" id="9771198at2"/>
<gene>
    <name evidence="7" type="ORF">AW736_25635</name>
</gene>
<feature type="transmembrane region" description="Helical" evidence="5">
    <location>
        <begin position="137"/>
        <end position="162"/>
    </location>
</feature>
<feature type="transmembrane region" description="Helical" evidence="5">
    <location>
        <begin position="330"/>
        <end position="351"/>
    </location>
</feature>
<dbReference type="Pfam" id="PF01740">
    <property type="entry name" value="STAS"/>
    <property type="match status" value="1"/>
</dbReference>
<dbReference type="Proteomes" id="UP000078486">
    <property type="component" value="Unassembled WGS sequence"/>
</dbReference>
<dbReference type="GO" id="GO:0055085">
    <property type="term" value="P:transmembrane transport"/>
    <property type="evidence" value="ECO:0007669"/>
    <property type="project" value="InterPro"/>
</dbReference>
<name>A0A178ID31_9BACT</name>
<feature type="transmembrane region" description="Helical" evidence="5">
    <location>
        <begin position="387"/>
        <end position="414"/>
    </location>
</feature>
<dbReference type="EMBL" id="LRRQ01000190">
    <property type="protein sequence ID" value="OAM86956.1"/>
    <property type="molecule type" value="Genomic_DNA"/>
</dbReference>
<keyword evidence="2 5" id="KW-0812">Transmembrane</keyword>
<organism evidence="7 8">
    <name type="scientific">Termitidicoccus mucosus</name>
    <dbReference type="NCBI Taxonomy" id="1184151"/>
    <lineage>
        <taxon>Bacteria</taxon>
        <taxon>Pseudomonadati</taxon>
        <taxon>Verrucomicrobiota</taxon>
        <taxon>Opitutia</taxon>
        <taxon>Opitutales</taxon>
        <taxon>Opitutaceae</taxon>
        <taxon>Termitidicoccus</taxon>
    </lineage>
</organism>
<comment type="caution">
    <text evidence="7">The sequence shown here is derived from an EMBL/GenBank/DDBJ whole genome shotgun (WGS) entry which is preliminary data.</text>
</comment>
<feature type="transmembrane region" description="Helical" evidence="5">
    <location>
        <begin position="182"/>
        <end position="200"/>
    </location>
</feature>
<keyword evidence="8" id="KW-1185">Reference proteome</keyword>
<keyword evidence="3 5" id="KW-1133">Transmembrane helix</keyword>
<feature type="transmembrane region" description="Helical" evidence="5">
    <location>
        <begin position="29"/>
        <end position="50"/>
    </location>
</feature>
<evidence type="ECO:0000259" key="6">
    <source>
        <dbReference type="PROSITE" id="PS50801"/>
    </source>
</evidence>
<dbReference type="InterPro" id="IPR002645">
    <property type="entry name" value="STAS_dom"/>
</dbReference>
<protein>
    <submittedName>
        <fullName evidence="7">Sulfate permease</fullName>
    </submittedName>
</protein>
<dbReference type="SUPFAM" id="SSF52091">
    <property type="entry name" value="SpoIIaa-like"/>
    <property type="match status" value="1"/>
</dbReference>
<dbReference type="Pfam" id="PF00916">
    <property type="entry name" value="Sulfate_transp"/>
    <property type="match status" value="1"/>
</dbReference>
<feature type="domain" description="STAS" evidence="6">
    <location>
        <begin position="442"/>
        <end position="556"/>
    </location>
</feature>
<evidence type="ECO:0000256" key="5">
    <source>
        <dbReference type="SAM" id="Phobius"/>
    </source>
</evidence>
<keyword evidence="4 5" id="KW-0472">Membrane</keyword>
<evidence type="ECO:0000256" key="3">
    <source>
        <dbReference type="ARBA" id="ARBA00022989"/>
    </source>
</evidence>
<dbReference type="InterPro" id="IPR001902">
    <property type="entry name" value="SLC26A/SulP_fam"/>
</dbReference>
<proteinExistence type="predicted"/>
<dbReference type="InterPro" id="IPR011547">
    <property type="entry name" value="SLC26A/SulP_dom"/>
</dbReference>
<feature type="transmembrane region" description="Helical" evidence="5">
    <location>
        <begin position="56"/>
        <end position="72"/>
    </location>
</feature>
<dbReference type="GO" id="GO:0016020">
    <property type="term" value="C:membrane"/>
    <property type="evidence" value="ECO:0007669"/>
    <property type="project" value="UniProtKB-SubCell"/>
</dbReference>
<dbReference type="CDD" id="cd07042">
    <property type="entry name" value="STAS_SulP_like_sulfate_transporter"/>
    <property type="match status" value="1"/>
</dbReference>
<feature type="transmembrane region" description="Helical" evidence="5">
    <location>
        <begin position="104"/>
        <end position="125"/>
    </location>
</feature>
<dbReference type="InterPro" id="IPR036513">
    <property type="entry name" value="STAS_dom_sf"/>
</dbReference>
<dbReference type="AlphaFoldDB" id="A0A178ID31"/>
<dbReference type="PANTHER" id="PTHR11814">
    <property type="entry name" value="SULFATE TRANSPORTER"/>
    <property type="match status" value="1"/>
</dbReference>
<reference evidence="7 8" key="1">
    <citation type="submission" date="2016-01" db="EMBL/GenBank/DDBJ databases">
        <title>High potential of lignocellulose degradation of a new Verrucomicrobia species.</title>
        <authorList>
            <person name="Wang Y."/>
            <person name="Shi Y."/>
            <person name="Qiu Z."/>
            <person name="Liu S."/>
            <person name="Yang H."/>
        </authorList>
    </citation>
    <scope>NUCLEOTIDE SEQUENCE [LARGE SCALE GENOMIC DNA]</scope>
    <source>
        <strain evidence="7 8">TSB47</strain>
    </source>
</reference>
<dbReference type="RefSeq" id="WP_068773130.1">
    <property type="nucleotide sequence ID" value="NZ_CP109796.1"/>
</dbReference>
<evidence type="ECO:0000256" key="2">
    <source>
        <dbReference type="ARBA" id="ARBA00022692"/>
    </source>
</evidence>
<dbReference type="PROSITE" id="PS50801">
    <property type="entry name" value="STAS"/>
    <property type="match status" value="1"/>
</dbReference>
<dbReference type="NCBIfam" id="TIGR00815">
    <property type="entry name" value="sulP"/>
    <property type="match status" value="1"/>
</dbReference>
<evidence type="ECO:0000256" key="4">
    <source>
        <dbReference type="ARBA" id="ARBA00023136"/>
    </source>
</evidence>